<evidence type="ECO:0000256" key="9">
    <source>
        <dbReference type="PIRSR" id="PIRSR000524-50"/>
    </source>
</evidence>
<keyword evidence="3 7" id="KW-0808">Transferase</keyword>
<reference evidence="11 12" key="1">
    <citation type="submission" date="2020-08" db="EMBL/GenBank/DDBJ databases">
        <title>Genomic Encyclopedia of Type Strains, Phase IV (KMG-V): Genome sequencing to study the core and pangenomes of soil and plant-associated prokaryotes.</title>
        <authorList>
            <person name="Whitman W."/>
        </authorList>
    </citation>
    <scope>NUCLEOTIDE SEQUENCE [LARGE SCALE GENOMIC DNA]</scope>
    <source>
        <strain evidence="11 12">JPY162</strain>
    </source>
</reference>
<comment type="caution">
    <text evidence="11">The sequence shown here is derived from an EMBL/GenBank/DDBJ whole genome shotgun (WGS) entry which is preliminary data.</text>
</comment>
<evidence type="ECO:0000256" key="7">
    <source>
        <dbReference type="HAMAP-Rule" id="MF_01376"/>
    </source>
</evidence>
<dbReference type="AlphaFoldDB" id="A0A7W8LC35"/>
<dbReference type="PANTHER" id="PTHR42778:SF1">
    <property type="entry name" value="2-AMINOETHYLPHOSPHONATE--PYRUVATE TRANSAMINASE"/>
    <property type="match status" value="1"/>
</dbReference>
<dbReference type="InterPro" id="IPR015422">
    <property type="entry name" value="PyrdxlP-dep_Trfase_small"/>
</dbReference>
<evidence type="ECO:0000256" key="2">
    <source>
        <dbReference type="ARBA" id="ARBA00022576"/>
    </source>
</evidence>
<evidence type="ECO:0000259" key="10">
    <source>
        <dbReference type="Pfam" id="PF00266"/>
    </source>
</evidence>
<evidence type="ECO:0000313" key="11">
    <source>
        <dbReference type="EMBL" id="MBB5404302.1"/>
    </source>
</evidence>
<name>A0A7W8LC35_9BURK</name>
<protein>
    <recommendedName>
        <fullName evidence="7">2-aminoethylphosphonate--pyruvate transaminase</fullName>
        <ecNumber evidence="7">2.6.1.37</ecNumber>
    </recommendedName>
    <alternativeName>
        <fullName evidence="7">2-aminoethylphosphonate aminotransferase</fullName>
    </alternativeName>
    <alternativeName>
        <fullName evidence="7">AEP transaminase</fullName>
        <shortName evidence="7">AEPT</shortName>
    </alternativeName>
</protein>
<dbReference type="PIRSF" id="PIRSF000524">
    <property type="entry name" value="SPT"/>
    <property type="match status" value="1"/>
</dbReference>
<dbReference type="Gene3D" id="3.90.1150.10">
    <property type="entry name" value="Aspartate Aminotransferase, domain 1"/>
    <property type="match status" value="1"/>
</dbReference>
<dbReference type="HAMAP" id="MF_01376">
    <property type="entry name" value="PhnW_aminotrans_5"/>
    <property type="match status" value="1"/>
</dbReference>
<organism evidence="11 12">
    <name type="scientific">Paraburkholderia youngii</name>
    <dbReference type="NCBI Taxonomy" id="2782701"/>
    <lineage>
        <taxon>Bacteria</taxon>
        <taxon>Pseudomonadati</taxon>
        <taxon>Pseudomonadota</taxon>
        <taxon>Betaproteobacteria</taxon>
        <taxon>Burkholderiales</taxon>
        <taxon>Burkholderiaceae</taxon>
        <taxon>Paraburkholderia</taxon>
    </lineage>
</organism>
<feature type="modified residue" description="N6-(pyridoxal phosphate)lysine" evidence="7 9">
    <location>
        <position position="193"/>
    </location>
</feature>
<feature type="domain" description="Aminotransferase class V" evidence="10">
    <location>
        <begin position="29"/>
        <end position="257"/>
    </location>
</feature>
<evidence type="ECO:0000256" key="3">
    <source>
        <dbReference type="ARBA" id="ARBA00022679"/>
    </source>
</evidence>
<gene>
    <name evidence="7" type="primary">phnW</name>
    <name evidence="11" type="ORF">HDG41_006398</name>
</gene>
<keyword evidence="4 7" id="KW-0663">Pyridoxal phosphate</keyword>
<evidence type="ECO:0000256" key="4">
    <source>
        <dbReference type="ARBA" id="ARBA00022898"/>
    </source>
</evidence>
<dbReference type="Proteomes" id="UP000592820">
    <property type="component" value="Unassembled WGS sequence"/>
</dbReference>
<evidence type="ECO:0000256" key="8">
    <source>
        <dbReference type="PIRSR" id="PIRSR000524-1"/>
    </source>
</evidence>
<comment type="cofactor">
    <cofactor evidence="1 7 9">
        <name>pyridoxal 5'-phosphate</name>
        <dbReference type="ChEBI" id="CHEBI:597326"/>
    </cofactor>
</comment>
<dbReference type="GO" id="GO:0019700">
    <property type="term" value="P:organic phosphonate catabolic process"/>
    <property type="evidence" value="ECO:0007669"/>
    <property type="project" value="InterPro"/>
</dbReference>
<dbReference type="Gene3D" id="3.40.640.10">
    <property type="entry name" value="Type I PLP-dependent aspartate aminotransferase-like (Major domain)"/>
    <property type="match status" value="1"/>
</dbReference>
<comment type="subunit">
    <text evidence="7">Homodimer.</text>
</comment>
<dbReference type="InterPro" id="IPR000192">
    <property type="entry name" value="Aminotrans_V_dom"/>
</dbReference>
<evidence type="ECO:0000256" key="5">
    <source>
        <dbReference type="ARBA" id="ARBA00023317"/>
    </source>
</evidence>
<comment type="function">
    <text evidence="7">Involved in phosphonate degradation.</text>
</comment>
<evidence type="ECO:0000313" key="12">
    <source>
        <dbReference type="Proteomes" id="UP000592820"/>
    </source>
</evidence>
<dbReference type="EC" id="2.6.1.37" evidence="7"/>
<dbReference type="RefSeq" id="WP_018434970.1">
    <property type="nucleotide sequence ID" value="NZ_JACHDE010000019.1"/>
</dbReference>
<dbReference type="InterPro" id="IPR024169">
    <property type="entry name" value="SP_NH2Trfase/AEP_transaminase"/>
</dbReference>
<evidence type="ECO:0000256" key="1">
    <source>
        <dbReference type="ARBA" id="ARBA00001933"/>
    </source>
</evidence>
<dbReference type="GO" id="GO:0047304">
    <property type="term" value="F:2-aminoethylphosphonate-pyruvate transaminase activity"/>
    <property type="evidence" value="ECO:0007669"/>
    <property type="project" value="UniProtKB-UniRule"/>
</dbReference>
<keyword evidence="5 7" id="KW-0670">Pyruvate</keyword>
<dbReference type="InterPro" id="IPR015421">
    <property type="entry name" value="PyrdxlP-dep_Trfase_major"/>
</dbReference>
<comment type="catalytic activity">
    <reaction evidence="6 7">
        <text>(2-aminoethyl)phosphonate + pyruvate = phosphonoacetaldehyde + L-alanine</text>
        <dbReference type="Rhea" id="RHEA:17021"/>
        <dbReference type="ChEBI" id="CHEBI:15361"/>
        <dbReference type="ChEBI" id="CHEBI:57418"/>
        <dbReference type="ChEBI" id="CHEBI:57972"/>
        <dbReference type="ChEBI" id="CHEBI:58383"/>
        <dbReference type="EC" id="2.6.1.37"/>
    </reaction>
</comment>
<dbReference type="Pfam" id="PF00266">
    <property type="entry name" value="Aminotran_5"/>
    <property type="match status" value="1"/>
</dbReference>
<comment type="similarity">
    <text evidence="7">Belongs to the class-V pyridoxal-phosphate-dependent aminotransferase family. PhnW subfamily.</text>
</comment>
<dbReference type="NCBIfam" id="NF010006">
    <property type="entry name" value="PRK13479.1"/>
    <property type="match status" value="1"/>
</dbReference>
<dbReference type="InterPro" id="IPR015424">
    <property type="entry name" value="PyrdxlP-dep_Trfase"/>
</dbReference>
<keyword evidence="2 7" id="KW-0032">Aminotransferase</keyword>
<sequence>MTARHPFLLTPGPLALDAEVRAEMQFDMGSRDVSFKKITERVRGLIVDLLDARGGYSAVPIQGGGSYGVEAALASFVGTSDRPLVCINGNYGERILKMLQIRGINAVSIVAPSDQSFPMTKVAACLEEDPGITHLCFVHCETTTGVVNPLRPMVELATRHGVRTIIDAMSSFGAVEISAREVPFDVLVTSSNKCIEGPPGVSFVVASLETLDSKTSETNSFVLDVRDQWRNFEQTGEWRSTPPTHVVQACAKALEELAIEGVVRRGERYASVRDAVIRATGPYASPLLDPRDRSPVCLALTARDVVRTQEDLDALYAHLVEYNLYIYTKLHLPTRSFRIGCMGCIDPMWIRLLGIAFEDFFSASFDESGSHPGRRITDLWKKAI</sequence>
<proteinExistence type="inferred from homology"/>
<evidence type="ECO:0000256" key="6">
    <source>
        <dbReference type="ARBA" id="ARBA00049460"/>
    </source>
</evidence>
<dbReference type="SUPFAM" id="SSF53383">
    <property type="entry name" value="PLP-dependent transferases"/>
    <property type="match status" value="1"/>
</dbReference>
<dbReference type="InterPro" id="IPR012703">
    <property type="entry name" value="NH2EtPonate_pyrv_transaminase"/>
</dbReference>
<dbReference type="EMBL" id="JACHDE010000019">
    <property type="protein sequence ID" value="MBB5404302.1"/>
    <property type="molecule type" value="Genomic_DNA"/>
</dbReference>
<feature type="binding site" evidence="8">
    <location>
        <position position="338"/>
    </location>
    <ligand>
        <name>substrate</name>
    </ligand>
</feature>
<accession>A0A7W8LC35</accession>
<dbReference type="PANTHER" id="PTHR42778">
    <property type="entry name" value="2-AMINOETHYLPHOSPHONATE--PYRUVATE TRANSAMINASE"/>
    <property type="match status" value="1"/>
</dbReference>